<comment type="caution">
    <text evidence="5">The sequence shown here is derived from an EMBL/GenBank/DDBJ whole genome shotgun (WGS) entry which is preliminary data.</text>
</comment>
<feature type="region of interest" description="Disordered" evidence="3">
    <location>
        <begin position="218"/>
        <end position="254"/>
    </location>
</feature>
<accession>A0A9P4JDV1</accession>
<dbReference type="AlphaFoldDB" id="A0A9P4JDV1"/>
<protein>
    <recommendedName>
        <fullName evidence="4">Disease resistance R13L4/SHOC-2-like LRR domain-containing protein</fullName>
    </recommendedName>
</protein>
<evidence type="ECO:0000256" key="3">
    <source>
        <dbReference type="SAM" id="MobiDB-lite"/>
    </source>
</evidence>
<dbReference type="InterPro" id="IPR032675">
    <property type="entry name" value="LRR_dom_sf"/>
</dbReference>
<dbReference type="InterPro" id="IPR001611">
    <property type="entry name" value="Leu-rich_rpt"/>
</dbReference>
<evidence type="ECO:0000259" key="4">
    <source>
        <dbReference type="Pfam" id="PF23598"/>
    </source>
</evidence>
<dbReference type="PANTHER" id="PTHR48051">
    <property type="match status" value="1"/>
</dbReference>
<dbReference type="InterPro" id="IPR003591">
    <property type="entry name" value="Leu-rich_rpt_typical-subtyp"/>
</dbReference>
<dbReference type="PROSITE" id="PS51450">
    <property type="entry name" value="LRR"/>
    <property type="match status" value="1"/>
</dbReference>
<evidence type="ECO:0000313" key="5">
    <source>
        <dbReference type="EMBL" id="KAF2196484.1"/>
    </source>
</evidence>
<dbReference type="EMBL" id="ML994380">
    <property type="protein sequence ID" value="KAF2196484.1"/>
    <property type="molecule type" value="Genomic_DNA"/>
</dbReference>
<dbReference type="InterPro" id="IPR055414">
    <property type="entry name" value="LRR_R13L4/SHOC2-like"/>
</dbReference>
<evidence type="ECO:0000256" key="1">
    <source>
        <dbReference type="ARBA" id="ARBA00022614"/>
    </source>
</evidence>
<dbReference type="Gene3D" id="3.80.10.10">
    <property type="entry name" value="Ribonuclease Inhibitor"/>
    <property type="match status" value="1"/>
</dbReference>
<dbReference type="OrthoDB" id="1394818at2759"/>
<keyword evidence="1" id="KW-0433">Leucine-rich repeat</keyword>
<feature type="domain" description="Disease resistance R13L4/SHOC-2-like LRR" evidence="4">
    <location>
        <begin position="88"/>
        <end position="169"/>
    </location>
</feature>
<organism evidence="5 6">
    <name type="scientific">Delitschia confertaspora ATCC 74209</name>
    <dbReference type="NCBI Taxonomy" id="1513339"/>
    <lineage>
        <taxon>Eukaryota</taxon>
        <taxon>Fungi</taxon>
        <taxon>Dikarya</taxon>
        <taxon>Ascomycota</taxon>
        <taxon>Pezizomycotina</taxon>
        <taxon>Dothideomycetes</taxon>
        <taxon>Pleosporomycetidae</taxon>
        <taxon>Pleosporales</taxon>
        <taxon>Delitschiaceae</taxon>
        <taxon>Delitschia</taxon>
    </lineage>
</organism>
<dbReference type="Pfam" id="PF10428">
    <property type="entry name" value="SOG2"/>
    <property type="match status" value="2"/>
</dbReference>
<keyword evidence="2" id="KW-0677">Repeat</keyword>
<keyword evidence="6" id="KW-1185">Reference proteome</keyword>
<dbReference type="InterPro" id="IPR050216">
    <property type="entry name" value="LRR_domain-containing"/>
</dbReference>
<dbReference type="PANTHER" id="PTHR48051:SF1">
    <property type="entry name" value="RAS SUPPRESSOR PROTEIN 1"/>
    <property type="match status" value="1"/>
</dbReference>
<dbReference type="SMART" id="SM00369">
    <property type="entry name" value="LRR_TYP"/>
    <property type="match status" value="4"/>
</dbReference>
<dbReference type="SMART" id="SM00364">
    <property type="entry name" value="LRR_BAC"/>
    <property type="match status" value="4"/>
</dbReference>
<gene>
    <name evidence="5" type="ORF">GQ43DRAFT_405030</name>
</gene>
<sequence>MSNDTPITDDEVVALARAAIDQSREDISQRAVSDTPEVPRASQQPGITIDLSHRFIARLPEEVIDVIRTEIERLALSSNLLTTLPSRLTECTRLRYLNVRHNLLREIPDVVFRMPFLEILDIRGNKLKVVPKEIANLTSLKVLSVMNNKIEELPVCLGDMTSLQVLKLDNNPIRFPPPDVLKVRDYAPSRTSENEKDTLIATQVKAFMKDYGSREKKRAVKEKLRFESSGDESWNEGNLETPRPSKRVNGGRFPVRPSISHIEGVIEKPESPGLPPPIPMRSHYRGQSQQTNLAARRPAVSPLMLANGNERNRSQSEGAGPNTIRAKRMGIYNNKSSDLGSVDELRRSSHFRGFSQGLPLPNLTMTNGMSGMQGPATAVGYGDHGTVRPLANRPLSDVWEHKRGSGTPDVVVEAAKNFLYAISQLSEPIYHMVTSIKKTDRTKEGLRRKEDFCRRFSTTYMNVRSLNELLQKMDTFAEEDEDEAQKLSKAVYQHALKCLDLFLAVMLSVAENRAEITQYANPRILRSFLFLQQSSLIEMRNACSILGADFRDTRVTRRIPSSGDAMATVRAPSRGPLKVRRFQTSPPQRNGQYQVPRPVVLHSNETSRTNTLTSISAATPRSGESFVPLPGISRTNTLTGTFDEADEDAQFERIYARLRAACECCRENMPQISKQLKYKYEELRKELDSEDLKLKVCASLIEKCDFVERLMYPLAKRLSQMQLKDAYARSQPEFWQQCIGFIKAWGDLAAASTTDGRNLGLLSLEVKQLMKPLHRTVKEASLAINDSTWANMSSNYSTPLPSFTSRTQPPKFHRPTMTNSGSGGGPGFPGPINTSITSVASAYNQYLNNGHIGSGAGSGGYITPVPATPLSAALGPAAQATVPNTPNVSSQGSGSLFAGGWEARADRYLNQTARRV</sequence>
<reference evidence="5" key="1">
    <citation type="journal article" date="2020" name="Stud. Mycol.">
        <title>101 Dothideomycetes genomes: a test case for predicting lifestyles and emergence of pathogens.</title>
        <authorList>
            <person name="Haridas S."/>
            <person name="Albert R."/>
            <person name="Binder M."/>
            <person name="Bloem J."/>
            <person name="Labutti K."/>
            <person name="Salamov A."/>
            <person name="Andreopoulos B."/>
            <person name="Baker S."/>
            <person name="Barry K."/>
            <person name="Bills G."/>
            <person name="Bluhm B."/>
            <person name="Cannon C."/>
            <person name="Castanera R."/>
            <person name="Culley D."/>
            <person name="Daum C."/>
            <person name="Ezra D."/>
            <person name="Gonzalez J."/>
            <person name="Henrissat B."/>
            <person name="Kuo A."/>
            <person name="Liang C."/>
            <person name="Lipzen A."/>
            <person name="Lutzoni F."/>
            <person name="Magnuson J."/>
            <person name="Mondo S."/>
            <person name="Nolan M."/>
            <person name="Ohm R."/>
            <person name="Pangilinan J."/>
            <person name="Park H.-J."/>
            <person name="Ramirez L."/>
            <person name="Alfaro M."/>
            <person name="Sun H."/>
            <person name="Tritt A."/>
            <person name="Yoshinaga Y."/>
            <person name="Zwiers L.-H."/>
            <person name="Turgeon B."/>
            <person name="Goodwin S."/>
            <person name="Spatafora J."/>
            <person name="Crous P."/>
            <person name="Grigoriev I."/>
        </authorList>
    </citation>
    <scope>NUCLEOTIDE SEQUENCE</scope>
    <source>
        <strain evidence="5">ATCC 74209</strain>
    </source>
</reference>
<evidence type="ECO:0000313" key="6">
    <source>
        <dbReference type="Proteomes" id="UP000799536"/>
    </source>
</evidence>
<dbReference type="SUPFAM" id="SSF52075">
    <property type="entry name" value="Outer arm dynein light chain 1"/>
    <property type="match status" value="1"/>
</dbReference>
<evidence type="ECO:0000256" key="2">
    <source>
        <dbReference type="ARBA" id="ARBA00022737"/>
    </source>
</evidence>
<name>A0A9P4JDV1_9PLEO</name>
<dbReference type="InterPro" id="IPR019487">
    <property type="entry name" value="RAM_signalling_pathway_SOG2"/>
</dbReference>
<dbReference type="GO" id="GO:0005737">
    <property type="term" value="C:cytoplasm"/>
    <property type="evidence" value="ECO:0007669"/>
    <property type="project" value="TreeGrafter"/>
</dbReference>
<proteinExistence type="predicted"/>
<dbReference type="Pfam" id="PF23598">
    <property type="entry name" value="LRR_14"/>
    <property type="match status" value="1"/>
</dbReference>
<dbReference type="Proteomes" id="UP000799536">
    <property type="component" value="Unassembled WGS sequence"/>
</dbReference>